<dbReference type="Gene3D" id="2.40.170.20">
    <property type="entry name" value="TonB-dependent receptor, beta-barrel domain"/>
    <property type="match status" value="1"/>
</dbReference>
<evidence type="ECO:0000256" key="5">
    <source>
        <dbReference type="ARBA" id="ARBA00022692"/>
    </source>
</evidence>
<dbReference type="GO" id="GO:0009279">
    <property type="term" value="C:cell outer membrane"/>
    <property type="evidence" value="ECO:0007669"/>
    <property type="project" value="UniProtKB-SubCell"/>
</dbReference>
<gene>
    <name evidence="11" type="primary">bhuA</name>
    <name evidence="11" type="ORF">GHA_02401</name>
</gene>
<evidence type="ECO:0000256" key="4">
    <source>
        <dbReference type="ARBA" id="ARBA00022452"/>
    </source>
</evidence>
<comment type="caution">
    <text evidence="11">The sequence shown here is derived from an EMBL/GenBank/DDBJ whole genome shotgun (WGS) entry which is preliminary data.</text>
</comment>
<accession>A0AA35D8M1</accession>
<dbReference type="PROSITE" id="PS52016">
    <property type="entry name" value="TONB_DEPENDENT_REC_3"/>
    <property type="match status" value="1"/>
</dbReference>
<evidence type="ECO:0000256" key="3">
    <source>
        <dbReference type="ARBA" id="ARBA00022448"/>
    </source>
</evidence>
<evidence type="ECO:0000256" key="8">
    <source>
        <dbReference type="ARBA" id="ARBA00023237"/>
    </source>
</evidence>
<sequence>MALGLSAPLWAQQTEQTVHELEQVTVISNGEEQIEATGGVVVTHEDLERLQPRDTAGIFQRESGVSVSGGAQVAQRVYVLGFEQSMLAVTVDGARQPGTTWHHAGNILVDPSFLKRVEVEAGAAAADAGFAAAVGAVRYETVNALDLLQPGQTVGGRVRLGYGSNGVGVTSNLSAYGKSGLVDWLVMGARQNGSNYEDGNGVETLGTAPKLSAGMAKLGLQLPQGHRYELTLEQNRDDAPRTTRMNMDSSGGRVNTLYPLELVRSTATLRYTTTQASQYYDPEVVLWYNKSDMERPNAVANANSTDFNVWDKSWGFKAQNAFRVDAGKITVGVDSSWTDVDVERYDTTNVNTQKGHILEDAKQHGVYAQARLRYGAFGLSTGARYDHHGMNLQDGKRVSDGGVSGNATLSYLVGEHAEAYVAASRTFLGYQWSQTGYYHARNYTTAPDYKASTAQNRKVGLNLFADNWKAGIAYFNTRLLDPTILNASGGGTSRGLRTNGPNLSSKGWMLNAQYSWKYTTVGMNATLVKVSKGNPNTVEPDGGDLMPVGNTASLFVDHVVPAWNTRLSATLRYAGKTDFSDTALTTGFVDQPSYSIVGVSAEWNPNGRKDLTVRLGVENLFDRNYYYRGSYPSNLARAVVPIPASGRSVHVGATWKF</sequence>
<evidence type="ECO:0000313" key="12">
    <source>
        <dbReference type="Proteomes" id="UP000834458"/>
    </source>
</evidence>
<keyword evidence="5 9" id="KW-0812">Transmembrane</keyword>
<proteinExistence type="inferred from homology"/>
<dbReference type="InterPro" id="IPR036942">
    <property type="entry name" value="Beta-barrel_TonB_sf"/>
</dbReference>
<dbReference type="Pfam" id="PF07715">
    <property type="entry name" value="Plug"/>
    <property type="match status" value="1"/>
</dbReference>
<evidence type="ECO:0000259" key="10">
    <source>
        <dbReference type="Pfam" id="PF07715"/>
    </source>
</evidence>
<dbReference type="GO" id="GO:0044718">
    <property type="term" value="P:siderophore transmembrane transport"/>
    <property type="evidence" value="ECO:0007669"/>
    <property type="project" value="TreeGrafter"/>
</dbReference>
<reference evidence="11" key="1">
    <citation type="submission" date="2020-05" db="EMBL/GenBank/DDBJ databases">
        <authorList>
            <person name="Delgado-Blas J."/>
        </authorList>
    </citation>
    <scope>NUCLEOTIDE SEQUENCE</scope>
    <source>
        <strain evidence="11">BB1454</strain>
    </source>
</reference>
<organism evidence="11 12">
    <name type="scientific">Comamonas aquatica</name>
    <dbReference type="NCBI Taxonomy" id="225991"/>
    <lineage>
        <taxon>Bacteria</taxon>
        <taxon>Pseudomonadati</taxon>
        <taxon>Pseudomonadota</taxon>
        <taxon>Betaproteobacteria</taxon>
        <taxon>Burkholderiales</taxon>
        <taxon>Comamonadaceae</taxon>
        <taxon>Comamonas</taxon>
    </lineage>
</organism>
<protein>
    <submittedName>
        <fullName evidence="11">Brucella heme uptake protein A</fullName>
    </submittedName>
</protein>
<comment type="subcellular location">
    <subcellularLocation>
        <location evidence="1 9">Cell outer membrane</location>
        <topology evidence="1 9">Multi-pass membrane protein</topology>
    </subcellularLocation>
</comment>
<evidence type="ECO:0000256" key="1">
    <source>
        <dbReference type="ARBA" id="ARBA00004571"/>
    </source>
</evidence>
<dbReference type="Gene3D" id="2.170.130.10">
    <property type="entry name" value="TonB-dependent receptor, plug domain"/>
    <property type="match status" value="1"/>
</dbReference>
<comment type="similarity">
    <text evidence="2 9">Belongs to the TonB-dependent receptor family.</text>
</comment>
<dbReference type="EMBL" id="CAHPSC010000034">
    <property type="protein sequence ID" value="CAB5696476.1"/>
    <property type="molecule type" value="Genomic_DNA"/>
</dbReference>
<feature type="domain" description="TonB-dependent receptor plug" evidence="10">
    <location>
        <begin position="41"/>
        <end position="135"/>
    </location>
</feature>
<dbReference type="Proteomes" id="UP000834458">
    <property type="component" value="Unassembled WGS sequence"/>
</dbReference>
<dbReference type="AlphaFoldDB" id="A0AA35D8M1"/>
<keyword evidence="3 9" id="KW-0813">Transport</keyword>
<evidence type="ECO:0000256" key="2">
    <source>
        <dbReference type="ARBA" id="ARBA00009810"/>
    </source>
</evidence>
<evidence type="ECO:0000313" key="11">
    <source>
        <dbReference type="EMBL" id="CAB5696476.1"/>
    </source>
</evidence>
<name>A0AA35D8M1_9BURK</name>
<dbReference type="InterPro" id="IPR037066">
    <property type="entry name" value="Plug_dom_sf"/>
</dbReference>
<dbReference type="InterPro" id="IPR039426">
    <property type="entry name" value="TonB-dep_rcpt-like"/>
</dbReference>
<keyword evidence="6 9" id="KW-0472">Membrane</keyword>
<evidence type="ECO:0000256" key="6">
    <source>
        <dbReference type="ARBA" id="ARBA00023136"/>
    </source>
</evidence>
<keyword evidence="4 9" id="KW-1134">Transmembrane beta strand</keyword>
<dbReference type="SUPFAM" id="SSF56935">
    <property type="entry name" value="Porins"/>
    <property type="match status" value="1"/>
</dbReference>
<evidence type="ECO:0000256" key="9">
    <source>
        <dbReference type="PROSITE-ProRule" id="PRU01360"/>
    </source>
</evidence>
<dbReference type="InterPro" id="IPR012910">
    <property type="entry name" value="Plug_dom"/>
</dbReference>
<dbReference type="PANTHER" id="PTHR30069:SF41">
    <property type="entry name" value="HEME_HEMOPEXIN UTILIZATION PROTEIN C"/>
    <property type="match status" value="1"/>
</dbReference>
<dbReference type="PANTHER" id="PTHR30069">
    <property type="entry name" value="TONB-DEPENDENT OUTER MEMBRANE RECEPTOR"/>
    <property type="match status" value="1"/>
</dbReference>
<dbReference type="GO" id="GO:0015344">
    <property type="term" value="F:siderophore uptake transmembrane transporter activity"/>
    <property type="evidence" value="ECO:0007669"/>
    <property type="project" value="TreeGrafter"/>
</dbReference>
<keyword evidence="7" id="KW-0675">Receptor</keyword>
<evidence type="ECO:0000256" key="7">
    <source>
        <dbReference type="ARBA" id="ARBA00023170"/>
    </source>
</evidence>
<keyword evidence="8 9" id="KW-0998">Cell outer membrane</keyword>